<evidence type="ECO:0000313" key="2">
    <source>
        <dbReference type="EMBL" id="MFN0290087.1"/>
    </source>
</evidence>
<dbReference type="RefSeq" id="WP_138727682.1">
    <property type="nucleotide sequence ID" value="NZ_SRMP02000001.1"/>
</dbReference>
<accession>A0ABW9JCG2</accession>
<dbReference type="Proteomes" id="UP001517367">
    <property type="component" value="Unassembled WGS sequence"/>
</dbReference>
<sequence length="631" mass="67703">MKPIRPKLFQKRFGFAILLYGILTITSCIKQDIFPASGTPNQFISILDIRKLHKGADVVLTKENMDGADKITGVIVSDASAGNIPAGVFAMQQTSRTLTRGIEIVVGNQPVSFNVGDSVVVRVDGANLIRNNGTLQVKLSSLDQVSRIATNRAFEPMLVDLNTLNLKFADYEGTLVKIAHVNAEAGGTLAGDVVVSENNNNTGIIHTEASANFATKAVALNASYTAIARWNNNANGENKKQLWLVNSQSVEAESGRIYENFPEKFETGDASLFADGYSTKTGNLATGSYTLQNIYLGNTGNDLPISGSYALRLVGASATSSWCTMNYDLPNGATKITLWAGSYGASADLGSTWRVEYSQNQGVTWTQVGEDILTVSKVKKQFTFLMDIRGQVRFRIGKVGIGESTTNNQNGRFSMDDFAVYKNPEDGGPITNPIPEYENIVAWQFGTPAAAGNEVSKIATSSNSGISGAILTRGIGLNASTLSRAFASNAAGAQVTATKALAVNQDVYYQARFVVEPGHTLSLTAINTRLRRSGAGAKNHKWYYSLDGINFKETIGTGDMNYEGTDGEGVEMPTYYLYQTSELQNIPAGATVTLRMYCWGFTNIGSGSFSIGRTAASTTNEVLTIGGKLTQ</sequence>
<comment type="caution">
    <text evidence="2">The sequence shown here is derived from an EMBL/GenBank/DDBJ whole genome shotgun (WGS) entry which is preliminary data.</text>
</comment>
<keyword evidence="3" id="KW-1185">Reference proteome</keyword>
<dbReference type="InterPro" id="IPR043744">
    <property type="entry name" value="DUF5689"/>
</dbReference>
<dbReference type="PROSITE" id="PS51257">
    <property type="entry name" value="PROKAR_LIPOPROTEIN"/>
    <property type="match status" value="1"/>
</dbReference>
<protein>
    <submittedName>
        <fullName evidence="2">DUF5689 domain-containing protein</fullName>
    </submittedName>
</protein>
<evidence type="ECO:0000259" key="1">
    <source>
        <dbReference type="Pfam" id="PF18942"/>
    </source>
</evidence>
<gene>
    <name evidence="2" type="ORF">E5L68_001715</name>
</gene>
<evidence type="ECO:0000313" key="3">
    <source>
        <dbReference type="Proteomes" id="UP001517367"/>
    </source>
</evidence>
<dbReference type="Pfam" id="PF18942">
    <property type="entry name" value="DUF5689"/>
    <property type="match status" value="1"/>
</dbReference>
<organism evidence="2 3">
    <name type="scientific">Pedobacter helvus</name>
    <dbReference type="NCBI Taxonomy" id="2563444"/>
    <lineage>
        <taxon>Bacteria</taxon>
        <taxon>Pseudomonadati</taxon>
        <taxon>Bacteroidota</taxon>
        <taxon>Sphingobacteriia</taxon>
        <taxon>Sphingobacteriales</taxon>
        <taxon>Sphingobacteriaceae</taxon>
        <taxon>Pedobacter</taxon>
    </lineage>
</organism>
<proteinExistence type="predicted"/>
<reference evidence="2 3" key="1">
    <citation type="submission" date="2024-12" db="EMBL/GenBank/DDBJ databases">
        <authorList>
            <person name="Hu S."/>
        </authorList>
    </citation>
    <scope>NUCLEOTIDE SEQUENCE [LARGE SCALE GENOMIC DNA]</scope>
    <source>
        <strain evidence="2 3">P-25</strain>
    </source>
</reference>
<name>A0ABW9JCG2_9SPHI</name>
<dbReference type="EMBL" id="SRMP02000001">
    <property type="protein sequence ID" value="MFN0290087.1"/>
    <property type="molecule type" value="Genomic_DNA"/>
</dbReference>
<feature type="domain" description="DUF5689" evidence="1">
    <location>
        <begin position="44"/>
        <end position="233"/>
    </location>
</feature>